<keyword evidence="2" id="KW-0732">Signal</keyword>
<dbReference type="SUPFAM" id="SSF56954">
    <property type="entry name" value="Outer membrane efflux proteins (OEP)"/>
    <property type="match status" value="1"/>
</dbReference>
<dbReference type="Gene3D" id="2.20.200.10">
    <property type="entry name" value="Outer membrane efflux proteins (OEP)"/>
    <property type="match status" value="1"/>
</dbReference>
<comment type="caution">
    <text evidence="4">The sequence shown here is derived from an EMBL/GenBank/DDBJ whole genome shotgun (WGS) entry which is preliminary data.</text>
</comment>
<dbReference type="RefSeq" id="WP_064275060.1">
    <property type="nucleotide sequence ID" value="NZ_LUTU01000013.1"/>
</dbReference>
<sequence>MRLTDRKRGYFSRPRRHVATALAGVLSIGLASCNLAPEYHPQKFLYPEGWEGKGVMGNAHPADDALRSDWWTMFKDPILNEMETRMLQVNPDLQAAAEAFTQARDVAREAESKLYPQLTGAAHMSYNKGSVGRLYNNPRTSSSLVYESNQAYSGAATWEPDFWDSIRNSTRMEKNLAQATAAEYASAKLSLEAELASDYIALRGLDAQNAVYEDSIRYFRAAVEITELRQAGAIGAGLDVSRAQNQLFSAMAAQSTLVADRRVMENAIAVLLNTAPAGFHIAPVRDVKMRFGVVKVNPGLPSSLLERRPDIASAERRMAAASRAIGVSRAAFYPHITLSADGGFEDGGFDLASISRAFWKIAVQAVEPAFTGGLRRAALQRAWSQYRASVDDYRGVVLSAFQDVENGLTQSGQYKIAQDQQQRAVEAALRTQSMTMALYTGGLSNYLDALVAQQDALQARLGLVQTQTSQIQATVRLVRSLGGGWDVSELPGVKQIDPFGAFQYEGLHKPTPVAGIDAHESATDNDLSGDKGTKNIRGGLTH</sequence>
<protein>
    <submittedName>
        <fullName evidence="4">Secretion protein</fullName>
    </submittedName>
</protein>
<dbReference type="Pfam" id="PF02321">
    <property type="entry name" value="OEP"/>
    <property type="match status" value="2"/>
</dbReference>
<feature type="compositionally biased region" description="Basic and acidic residues" evidence="3">
    <location>
        <begin position="517"/>
        <end position="533"/>
    </location>
</feature>
<dbReference type="GO" id="GO:0015562">
    <property type="term" value="F:efflux transmembrane transporter activity"/>
    <property type="evidence" value="ECO:0007669"/>
    <property type="project" value="InterPro"/>
</dbReference>
<keyword evidence="2" id="KW-1134">Transmembrane beta strand</keyword>
<dbReference type="PANTHER" id="PTHR30203:SF33">
    <property type="entry name" value="BLR4455 PROTEIN"/>
    <property type="match status" value="1"/>
</dbReference>
<evidence type="ECO:0000256" key="1">
    <source>
        <dbReference type="ARBA" id="ARBA00007613"/>
    </source>
</evidence>
<dbReference type="AlphaFoldDB" id="A0A1B6VHR0"/>
<dbReference type="EMBL" id="LUTU01000013">
    <property type="protein sequence ID" value="OAJ66755.1"/>
    <property type="molecule type" value="Genomic_DNA"/>
</dbReference>
<keyword evidence="2" id="KW-0472">Membrane</keyword>
<dbReference type="NCBIfam" id="TIGR01845">
    <property type="entry name" value="outer_NodT"/>
    <property type="match status" value="1"/>
</dbReference>
<dbReference type="PROSITE" id="PS51257">
    <property type="entry name" value="PROKAR_LIPOPROTEIN"/>
    <property type="match status" value="1"/>
</dbReference>
<dbReference type="PANTHER" id="PTHR30203">
    <property type="entry name" value="OUTER MEMBRANE CATION EFFLUX PROTEIN"/>
    <property type="match status" value="1"/>
</dbReference>
<reference evidence="4 5" key="1">
    <citation type="submission" date="2016-03" db="EMBL/GenBank/DDBJ databases">
        <title>Draft genome sequence of Gluconobacter cerinus strain CECT 9110.</title>
        <authorList>
            <person name="Sainz F."/>
            <person name="Mas A."/>
            <person name="Torija M.J."/>
        </authorList>
    </citation>
    <scope>NUCLEOTIDE SEQUENCE [LARGE SCALE GENOMIC DNA]</scope>
    <source>
        <strain evidence="4 5">CECT 9110</strain>
    </source>
</reference>
<dbReference type="Proteomes" id="UP000077786">
    <property type="component" value="Unassembled WGS sequence"/>
</dbReference>
<name>A0A1B6VHR0_9PROT</name>
<keyword evidence="2" id="KW-0564">Palmitate</keyword>
<feature type="signal peptide" evidence="2">
    <location>
        <begin position="1"/>
        <end position="36"/>
    </location>
</feature>
<evidence type="ECO:0000313" key="4">
    <source>
        <dbReference type="EMBL" id="OAJ66755.1"/>
    </source>
</evidence>
<dbReference type="PATRIC" id="fig|38307.3.peg.2595"/>
<keyword evidence="2" id="KW-0812">Transmembrane</keyword>
<evidence type="ECO:0000256" key="2">
    <source>
        <dbReference type="RuleBase" id="RU362097"/>
    </source>
</evidence>
<evidence type="ECO:0000313" key="5">
    <source>
        <dbReference type="Proteomes" id="UP000077786"/>
    </source>
</evidence>
<accession>A0A1B6VHR0</accession>
<proteinExistence type="inferred from homology"/>
<keyword evidence="2" id="KW-0449">Lipoprotein</keyword>
<dbReference type="InterPro" id="IPR010131">
    <property type="entry name" value="MdtP/NodT-like"/>
</dbReference>
<feature type="chain" id="PRO_5008447502" evidence="2">
    <location>
        <begin position="37"/>
        <end position="542"/>
    </location>
</feature>
<dbReference type="Gene3D" id="1.20.1600.10">
    <property type="entry name" value="Outer membrane efflux proteins (OEP)"/>
    <property type="match status" value="1"/>
</dbReference>
<organism evidence="4 5">
    <name type="scientific">Gluconobacter cerinus</name>
    <dbReference type="NCBI Taxonomy" id="38307"/>
    <lineage>
        <taxon>Bacteria</taxon>
        <taxon>Pseudomonadati</taxon>
        <taxon>Pseudomonadota</taxon>
        <taxon>Alphaproteobacteria</taxon>
        <taxon>Acetobacterales</taxon>
        <taxon>Acetobacteraceae</taxon>
        <taxon>Gluconobacter</taxon>
    </lineage>
</organism>
<feature type="region of interest" description="Disordered" evidence="3">
    <location>
        <begin position="515"/>
        <end position="542"/>
    </location>
</feature>
<comment type="similarity">
    <text evidence="1 2">Belongs to the outer membrane factor (OMF) (TC 1.B.17) family.</text>
</comment>
<gene>
    <name evidence="4" type="ORF">A0123_02489</name>
</gene>
<comment type="subcellular location">
    <subcellularLocation>
        <location evidence="2">Cell membrane</location>
        <topology evidence="2">Lipid-anchor</topology>
    </subcellularLocation>
</comment>
<dbReference type="GO" id="GO:0005886">
    <property type="term" value="C:plasma membrane"/>
    <property type="evidence" value="ECO:0007669"/>
    <property type="project" value="UniProtKB-SubCell"/>
</dbReference>
<evidence type="ECO:0000256" key="3">
    <source>
        <dbReference type="SAM" id="MobiDB-lite"/>
    </source>
</evidence>
<dbReference type="InterPro" id="IPR003423">
    <property type="entry name" value="OMP_efflux"/>
</dbReference>